<dbReference type="EMBL" id="JAVHNQ010000006">
    <property type="protein sequence ID" value="KAK6344081.1"/>
    <property type="molecule type" value="Genomic_DNA"/>
</dbReference>
<dbReference type="GO" id="GO:1990966">
    <property type="term" value="P:ATP generation from poly-ADP-D-ribose"/>
    <property type="evidence" value="ECO:0007669"/>
    <property type="project" value="TreeGrafter"/>
</dbReference>
<proteinExistence type="predicted"/>
<dbReference type="InterPro" id="IPR007724">
    <property type="entry name" value="Poly_GlycHdrlase"/>
</dbReference>
<reference evidence="2 3" key="1">
    <citation type="submission" date="2019-10" db="EMBL/GenBank/DDBJ databases">
        <authorList>
            <person name="Palmer J.M."/>
        </authorList>
    </citation>
    <scope>NUCLEOTIDE SEQUENCE [LARGE SCALE GENOMIC DNA]</scope>
    <source>
        <strain evidence="2 3">TWF696</strain>
    </source>
</reference>
<dbReference type="PANTHER" id="PTHR12837:SF0">
    <property type="entry name" value="POLY(ADP-RIBOSE) GLYCOHYDROLASE"/>
    <property type="match status" value="1"/>
</dbReference>
<sequence>MSLSNFSFLLPHNPAVTTDDPLGFSDADEYPIPAYPIIKSHLLEKFQSFPPESSPEAIVSAFISAISDLSYTLHNRPDPNLNLLKSCLLSHPNPITPIQCILDAASTLPAQLPSGTLLSLQPGEIRTYTTEQITALAAHQFVLTLSSPPWNDWGGVNLDSWFSDADGIVEPKQAYIRIALDFFTNRATHGNIPQDDLHNLSFHLCCTHSPSPLTATAPLVHLSVIELPQEADFPAIPTPENSSETRTTYIISSHRLIGHGPSGTQEERLLASIPELLPVSTFTPPLEGTTALAVSAAPANASFTPTAAFTGHGRTARIDSSYNRSDYTRVATVAQQEEQTSVHDRDEKRIIRANAFLFLNATELDAFDDVPAGVLPDFLPDMLEKDLLKAYVGFHGVFSSQAEVTKHRIIAPPWGCGAFGGDVRVKLLLLWIAASFAAADAQNQQNSVMEVELVFLVKQFILDLKEEGWRECIEKIEGSGVTADRVWKALVDAREKKSTNVFESIFHALGLPKPVSL</sequence>
<dbReference type="Proteomes" id="UP001375240">
    <property type="component" value="Unassembled WGS sequence"/>
</dbReference>
<keyword evidence="3" id="KW-1185">Reference proteome</keyword>
<dbReference type="GO" id="GO:0006282">
    <property type="term" value="P:regulation of DNA repair"/>
    <property type="evidence" value="ECO:0007669"/>
    <property type="project" value="InterPro"/>
</dbReference>
<dbReference type="PANTHER" id="PTHR12837">
    <property type="entry name" value="POLY ADP-RIBOSE GLYCOHYDROLASE"/>
    <property type="match status" value="1"/>
</dbReference>
<evidence type="ECO:0000313" key="2">
    <source>
        <dbReference type="EMBL" id="KAK6344081.1"/>
    </source>
</evidence>
<dbReference type="InterPro" id="IPR046372">
    <property type="entry name" value="PARG_cat_C"/>
</dbReference>
<dbReference type="GO" id="GO:0005737">
    <property type="term" value="C:cytoplasm"/>
    <property type="evidence" value="ECO:0007669"/>
    <property type="project" value="TreeGrafter"/>
</dbReference>
<dbReference type="GO" id="GO:0005975">
    <property type="term" value="P:carbohydrate metabolic process"/>
    <property type="evidence" value="ECO:0007669"/>
    <property type="project" value="InterPro"/>
</dbReference>
<protein>
    <recommendedName>
        <fullName evidence="1">PARG catalytic Macro domain-containing protein</fullName>
    </recommendedName>
</protein>
<name>A0AAV9UL01_9PEZI</name>
<dbReference type="GO" id="GO:0005634">
    <property type="term" value="C:nucleus"/>
    <property type="evidence" value="ECO:0007669"/>
    <property type="project" value="TreeGrafter"/>
</dbReference>
<evidence type="ECO:0000313" key="3">
    <source>
        <dbReference type="Proteomes" id="UP001375240"/>
    </source>
</evidence>
<gene>
    <name evidence="2" type="ORF">TWF696_007728</name>
</gene>
<evidence type="ECO:0000259" key="1">
    <source>
        <dbReference type="Pfam" id="PF05028"/>
    </source>
</evidence>
<dbReference type="GO" id="GO:0004649">
    <property type="term" value="F:poly(ADP-ribose) glycohydrolase activity"/>
    <property type="evidence" value="ECO:0007669"/>
    <property type="project" value="InterPro"/>
</dbReference>
<dbReference type="GO" id="GO:0009225">
    <property type="term" value="P:nucleotide-sugar metabolic process"/>
    <property type="evidence" value="ECO:0007669"/>
    <property type="project" value="TreeGrafter"/>
</dbReference>
<organism evidence="2 3">
    <name type="scientific">Orbilia brochopaga</name>
    <dbReference type="NCBI Taxonomy" id="3140254"/>
    <lineage>
        <taxon>Eukaryota</taxon>
        <taxon>Fungi</taxon>
        <taxon>Dikarya</taxon>
        <taxon>Ascomycota</taxon>
        <taxon>Pezizomycotina</taxon>
        <taxon>Orbiliomycetes</taxon>
        <taxon>Orbiliales</taxon>
        <taxon>Orbiliaceae</taxon>
        <taxon>Orbilia</taxon>
    </lineage>
</organism>
<dbReference type="Pfam" id="PF05028">
    <property type="entry name" value="PARG_cat_C"/>
    <property type="match status" value="1"/>
</dbReference>
<dbReference type="AlphaFoldDB" id="A0AAV9UL01"/>
<feature type="domain" description="PARG catalytic Macro" evidence="1">
    <location>
        <begin position="249"/>
        <end position="438"/>
    </location>
</feature>
<accession>A0AAV9UL01</accession>
<comment type="caution">
    <text evidence="2">The sequence shown here is derived from an EMBL/GenBank/DDBJ whole genome shotgun (WGS) entry which is preliminary data.</text>
</comment>